<evidence type="ECO:0000259" key="4">
    <source>
        <dbReference type="SMART" id="SM00984"/>
    </source>
</evidence>
<evidence type="ECO:0000313" key="8">
    <source>
        <dbReference type="Proteomes" id="UP001143400"/>
    </source>
</evidence>
<evidence type="ECO:0000313" key="5">
    <source>
        <dbReference type="EMBL" id="GLK57355.1"/>
    </source>
</evidence>
<reference evidence="5" key="1">
    <citation type="journal article" date="2014" name="Int. J. Syst. Evol. Microbiol.">
        <title>Complete genome sequence of Corynebacterium casei LMG S-19264T (=DSM 44701T), isolated from a smear-ripened cheese.</title>
        <authorList>
            <consortium name="US DOE Joint Genome Institute (JGI-PGF)"/>
            <person name="Walter F."/>
            <person name="Albersmeier A."/>
            <person name="Kalinowski J."/>
            <person name="Ruckert C."/>
        </authorList>
    </citation>
    <scope>NUCLEOTIDE SEQUENCE</scope>
    <source>
        <strain evidence="5">VKM B-1606</strain>
    </source>
</reference>
<dbReference type="PIRSF" id="PIRSF500136">
    <property type="entry name" value="UDP_ManNAc_DH"/>
    <property type="match status" value="1"/>
</dbReference>
<evidence type="ECO:0000313" key="7">
    <source>
        <dbReference type="Proteomes" id="UP000758856"/>
    </source>
</evidence>
<reference evidence="5" key="3">
    <citation type="submission" date="2023-01" db="EMBL/GenBank/DDBJ databases">
        <authorList>
            <person name="Sun Q."/>
            <person name="Evtushenko L."/>
        </authorList>
    </citation>
    <scope>NUCLEOTIDE SEQUENCE</scope>
    <source>
        <strain evidence="5">VKM B-1606</strain>
    </source>
</reference>
<dbReference type="InterPro" id="IPR001732">
    <property type="entry name" value="UDP-Glc/GDP-Man_DH_N"/>
</dbReference>
<dbReference type="GO" id="GO:0000271">
    <property type="term" value="P:polysaccharide biosynthetic process"/>
    <property type="evidence" value="ECO:0007669"/>
    <property type="project" value="InterPro"/>
</dbReference>
<name>A0A9W6MT18_9HYPH</name>
<gene>
    <name evidence="5" type="ORF">GCM10008170_33750</name>
    <name evidence="6" type="ORF">JOD31_003693</name>
</gene>
<evidence type="ECO:0000256" key="2">
    <source>
        <dbReference type="ARBA" id="ARBA00023027"/>
    </source>
</evidence>
<dbReference type="AlphaFoldDB" id="A0A9W6MT18"/>
<keyword evidence="7" id="KW-1185">Reference proteome</keyword>
<dbReference type="InterPro" id="IPR014027">
    <property type="entry name" value="UDP-Glc/GDP-Man_DH_C"/>
</dbReference>
<dbReference type="InterPro" id="IPR036220">
    <property type="entry name" value="UDP-Glc/GDP-Man_DH_C_sf"/>
</dbReference>
<keyword evidence="2" id="KW-0520">NAD</keyword>
<reference evidence="6 7" key="2">
    <citation type="submission" date="2021-01" db="EMBL/GenBank/DDBJ databases">
        <title>Genomic Encyclopedia of Type Strains, Phase IV (KMG-IV): sequencing the most valuable type-strain genomes for metagenomic binning, comparative biology and taxonomic classification.</title>
        <authorList>
            <person name="Goeker M."/>
        </authorList>
    </citation>
    <scope>NUCLEOTIDE SEQUENCE [LARGE SCALE GENOMIC DNA]</scope>
    <source>
        <strain evidence="6 7">DSM 6130</strain>
    </source>
</reference>
<dbReference type="PANTHER" id="PTHR43491:SF1">
    <property type="entry name" value="UDP-N-ACETYL-D-MANNOSAMINE DEHYDROGENASE"/>
    <property type="match status" value="1"/>
</dbReference>
<dbReference type="EMBL" id="BSFF01000009">
    <property type="protein sequence ID" value="GLK57355.1"/>
    <property type="molecule type" value="Genomic_DNA"/>
</dbReference>
<dbReference type="GO" id="GO:0047004">
    <property type="term" value="F:UDP-N-acetylglucosamine 6-dehydrogenase activity"/>
    <property type="evidence" value="ECO:0007669"/>
    <property type="project" value="UniProtKB-EC"/>
</dbReference>
<dbReference type="InterPro" id="IPR008927">
    <property type="entry name" value="6-PGluconate_DH-like_C_sf"/>
</dbReference>
<proteinExistence type="inferred from homology"/>
<dbReference type="SUPFAM" id="SSF51735">
    <property type="entry name" value="NAD(P)-binding Rossmann-fold domains"/>
    <property type="match status" value="1"/>
</dbReference>
<dbReference type="InterPro" id="IPR017476">
    <property type="entry name" value="UDP-Glc/GDP-Man"/>
</dbReference>
<feature type="domain" description="UDP-glucose/GDP-mannose dehydrogenase C-terminal" evidence="4">
    <location>
        <begin position="335"/>
        <end position="435"/>
    </location>
</feature>
<evidence type="ECO:0000256" key="3">
    <source>
        <dbReference type="PIRNR" id="PIRNR000124"/>
    </source>
</evidence>
<dbReference type="SUPFAM" id="SSF52413">
    <property type="entry name" value="UDP-glucose/GDP-mannose dehydrogenase C-terminal domain"/>
    <property type="match status" value="1"/>
</dbReference>
<comment type="caution">
    <text evidence="5">The sequence shown here is derived from an EMBL/GenBank/DDBJ whole genome shotgun (WGS) entry which is preliminary data.</text>
</comment>
<evidence type="ECO:0000256" key="1">
    <source>
        <dbReference type="ARBA" id="ARBA00023002"/>
    </source>
</evidence>
<dbReference type="SMART" id="SM00984">
    <property type="entry name" value="UDPG_MGDP_dh_C"/>
    <property type="match status" value="1"/>
</dbReference>
<dbReference type="InterPro" id="IPR028359">
    <property type="entry name" value="UDP_ManNAc/GlcNAc_DH"/>
</dbReference>
<dbReference type="Proteomes" id="UP000758856">
    <property type="component" value="Unassembled WGS sequence"/>
</dbReference>
<dbReference type="NCBIfam" id="TIGR03026">
    <property type="entry name" value="NDP-sugDHase"/>
    <property type="match status" value="1"/>
</dbReference>
<dbReference type="Gene3D" id="3.40.50.720">
    <property type="entry name" value="NAD(P)-binding Rossmann-like Domain"/>
    <property type="match status" value="2"/>
</dbReference>
<dbReference type="GO" id="GO:0051287">
    <property type="term" value="F:NAD binding"/>
    <property type="evidence" value="ECO:0007669"/>
    <property type="project" value="InterPro"/>
</dbReference>
<comment type="similarity">
    <text evidence="3">Belongs to the UDP-glucose/GDP-mannose dehydrogenase family.</text>
</comment>
<sequence>MTAADPFASLLSRIVSRTATAGVVGLGYVGLPLALAIVRAGFFVKGFDIDADKVSQLEAGQSYLGTVQPAHVADAMAIGRLQPTADFALLADCDVVIICVPTPLTRHREPDLRFIEETGREIALRLRPGQLVALESTTYPGTTDEVLRPLLETSGLRCGVDFYLGFSPEREDPGNPQFETVTIPKVVAGDGAQALELMTAFYAAVVKQVVPVSTNATAEASKITENIFRAVNIALVNELKVVFDAMGINIWEVIDAAKTKPFGYMPFYPGPGLGGHCIPIDPFYLTWKSREFGLPTRFIELAGEINSAMPRHVVERLAETLDRRRGVALSRAKVLVIGLAYKKNVSDVRESPSFRLIELIEERGGATAFHDPHVSEVPPTREHAALAGRRSVALDADTLKTFDAVLISTDHDAVDYELIAREAHLVIDTRNAIARRGLSTQNTVMA</sequence>
<dbReference type="GO" id="GO:0016628">
    <property type="term" value="F:oxidoreductase activity, acting on the CH-CH group of donors, NAD or NADP as acceptor"/>
    <property type="evidence" value="ECO:0007669"/>
    <property type="project" value="InterPro"/>
</dbReference>
<dbReference type="Pfam" id="PF03721">
    <property type="entry name" value="UDPG_MGDP_dh_N"/>
    <property type="match status" value="1"/>
</dbReference>
<dbReference type="Pfam" id="PF03720">
    <property type="entry name" value="UDPG_MGDP_dh_C"/>
    <property type="match status" value="1"/>
</dbReference>
<dbReference type="PIRSF" id="PIRSF000124">
    <property type="entry name" value="UDPglc_GDPman_dh"/>
    <property type="match status" value="1"/>
</dbReference>
<dbReference type="InterPro" id="IPR036291">
    <property type="entry name" value="NAD(P)-bd_dom_sf"/>
</dbReference>
<evidence type="ECO:0000313" key="6">
    <source>
        <dbReference type="EMBL" id="MBM7853432.1"/>
    </source>
</evidence>
<organism evidence="5 8">
    <name type="scientific">Methylopila capsulata</name>
    <dbReference type="NCBI Taxonomy" id="61654"/>
    <lineage>
        <taxon>Bacteria</taxon>
        <taxon>Pseudomonadati</taxon>
        <taxon>Pseudomonadota</taxon>
        <taxon>Alphaproteobacteria</taxon>
        <taxon>Hyphomicrobiales</taxon>
        <taxon>Methylopilaceae</taxon>
        <taxon>Methylopila</taxon>
    </lineage>
</organism>
<protein>
    <submittedName>
        <fullName evidence="5">UDP-N-acetyl-D-glucosamine dehydrogenase</fullName>
        <ecNumber evidence="6">1.1.1.136</ecNumber>
    </submittedName>
</protein>
<dbReference type="InterPro" id="IPR014026">
    <property type="entry name" value="UDP-Glc/GDP-Man_DH_dimer"/>
</dbReference>
<dbReference type="SUPFAM" id="SSF48179">
    <property type="entry name" value="6-phosphogluconate dehydrogenase C-terminal domain-like"/>
    <property type="match status" value="1"/>
</dbReference>
<dbReference type="Proteomes" id="UP001143400">
    <property type="component" value="Unassembled WGS sequence"/>
</dbReference>
<dbReference type="RefSeq" id="WP_271206207.1">
    <property type="nucleotide sequence ID" value="NZ_BSFF01000009.1"/>
</dbReference>
<dbReference type="PANTHER" id="PTHR43491">
    <property type="entry name" value="UDP-N-ACETYL-D-MANNOSAMINE DEHYDROGENASE"/>
    <property type="match status" value="1"/>
</dbReference>
<accession>A0A9W6MT18</accession>
<dbReference type="EMBL" id="JAFBCY010000005">
    <property type="protein sequence ID" value="MBM7853432.1"/>
    <property type="molecule type" value="Genomic_DNA"/>
</dbReference>
<dbReference type="Pfam" id="PF00984">
    <property type="entry name" value="UDPG_MGDP_dh"/>
    <property type="match status" value="1"/>
</dbReference>
<dbReference type="EC" id="1.1.1.136" evidence="6"/>
<keyword evidence="1 6" id="KW-0560">Oxidoreductase</keyword>